<dbReference type="InterPro" id="IPR050525">
    <property type="entry name" value="ECM_Assembly_Org"/>
</dbReference>
<sequence length="880" mass="90429">MATSNGNSGSGTEKSTGAEVIIEATPGKTIKLPVESLASIQFVQDGGNLLVVPVDGGNTYLLQDFLTFGTTENPPNIELENGDVLEIGEITPLVQGFSVADINPQAGDDNSDGGGANFRPFTDGSIGDPLGISDLLAPTELAFSREEEEEIIGENEDSSSTRTPTDDPGGIITLNFSTPIGGAAPAAGGYEDWQPNQNVGDTTETPMQMLVEFTPETDEELTSIDISGFPAGTRFFVGGSAAGDEVDVTSGSYSVLAAGGVLPAMYLLPPANSDADIVLTVLANFVNGTGDTGTSEVTGTAVIDAVADAPTISGGDASGDENTAIAIPEITAALQDTDGSETLAVSIGGVPVGATLSDGVNSFTGDGSDADVTGWDLAALTITPPTDDDADFTLTVTATATEAATVADGGELTEANNTASSTFSVNVTVNDVPPADDGPTAVDDGPFVKVEAPDIHAVFVIDTSGSMDWNELSLMEAALKNLATTLFEQNPDGTAITLIDFDETARFIGGGTFTTLESVLDALDPLDAWSGGNTNYEDALNLTRTVDFVPGYDQAIYFISDGQPTIGDTQAGIDSFNDWVTNDLNNAKVYSVGLGGDAENSAYLGQIDNTPDDNNLDPAAGDPYLYVESPEELSASLQPADAWVTGNVLDNDILGSDPLADIPIVSFTYNGVTYDLSSTSGPGVFVDGNVVAIDTEFGVFELNFETGEYAYQVQSDVADFETEAFSYTISDDDGSTSSAVLTITIAPDNAFTGTAASEVISGGDANDYILGAGGDDTLSGGDGDDRFVYQNAGVDGNDVIEDFGANGDADVIDLTALFDQLGIAAADRADHVVFSEAGGDTTITVTDAADSEIAGFSIVVENASLNSSDITNGKIVVDES</sequence>
<dbReference type="InterPro" id="IPR018511">
    <property type="entry name" value="Hemolysin-typ_Ca-bd_CS"/>
</dbReference>
<accession>A0ABS3F6H7</accession>
<dbReference type="InterPro" id="IPR036465">
    <property type="entry name" value="vWFA_dom_sf"/>
</dbReference>
<evidence type="ECO:0000259" key="2">
    <source>
        <dbReference type="PROSITE" id="PS50234"/>
    </source>
</evidence>
<feature type="domain" description="VWFA" evidence="2">
    <location>
        <begin position="456"/>
        <end position="648"/>
    </location>
</feature>
<dbReference type="NCBIfam" id="TIGR03661">
    <property type="entry name" value="T1SS_VCA0849"/>
    <property type="match status" value="1"/>
</dbReference>
<evidence type="ECO:0000256" key="1">
    <source>
        <dbReference type="SAM" id="MobiDB-lite"/>
    </source>
</evidence>
<organism evidence="3 4">
    <name type="scientific">Sneathiella sedimenti</name>
    <dbReference type="NCBI Taxonomy" id="2816034"/>
    <lineage>
        <taxon>Bacteria</taxon>
        <taxon>Pseudomonadati</taxon>
        <taxon>Pseudomonadota</taxon>
        <taxon>Alphaproteobacteria</taxon>
        <taxon>Sneathiellales</taxon>
        <taxon>Sneathiellaceae</taxon>
        <taxon>Sneathiella</taxon>
    </lineage>
</organism>
<evidence type="ECO:0000313" key="3">
    <source>
        <dbReference type="EMBL" id="MBO0334128.1"/>
    </source>
</evidence>
<dbReference type="SUPFAM" id="SSF53300">
    <property type="entry name" value="vWA-like"/>
    <property type="match status" value="1"/>
</dbReference>
<proteinExistence type="predicted"/>
<dbReference type="RefSeq" id="WP_207045571.1">
    <property type="nucleotide sequence ID" value="NZ_JAFLNC010000003.1"/>
</dbReference>
<dbReference type="InterPro" id="IPR001343">
    <property type="entry name" value="Hemolysn_Ca-bd"/>
</dbReference>
<evidence type="ECO:0000313" key="4">
    <source>
        <dbReference type="Proteomes" id="UP000664761"/>
    </source>
</evidence>
<dbReference type="Pfam" id="PF00353">
    <property type="entry name" value="HemolysinCabind"/>
    <property type="match status" value="1"/>
</dbReference>
<dbReference type="InterPro" id="IPR019960">
    <property type="entry name" value="T1SS_VCA0849"/>
</dbReference>
<dbReference type="InterPro" id="IPR002035">
    <property type="entry name" value="VWF_A"/>
</dbReference>
<dbReference type="SMART" id="SM00327">
    <property type="entry name" value="VWA"/>
    <property type="match status" value="1"/>
</dbReference>
<protein>
    <submittedName>
        <fullName evidence="3">VWA domain-containing protein</fullName>
    </submittedName>
</protein>
<gene>
    <name evidence="3" type="ORF">J0X12_10905</name>
</gene>
<dbReference type="Gene3D" id="3.40.50.410">
    <property type="entry name" value="von Willebrand factor, type A domain"/>
    <property type="match status" value="1"/>
</dbReference>
<dbReference type="Pfam" id="PF13519">
    <property type="entry name" value="VWA_2"/>
    <property type="match status" value="1"/>
</dbReference>
<comment type="caution">
    <text evidence="3">The sequence shown here is derived from an EMBL/GenBank/DDBJ whole genome shotgun (WGS) entry which is preliminary data.</text>
</comment>
<dbReference type="PANTHER" id="PTHR24020">
    <property type="entry name" value="COLLAGEN ALPHA"/>
    <property type="match status" value="1"/>
</dbReference>
<dbReference type="Proteomes" id="UP000664761">
    <property type="component" value="Unassembled WGS sequence"/>
</dbReference>
<dbReference type="PANTHER" id="PTHR24020:SF87">
    <property type="entry name" value="COLLAGEN ALPHA-1(VI) CHAIN-LIKE"/>
    <property type="match status" value="1"/>
</dbReference>
<dbReference type="SUPFAM" id="SSF51120">
    <property type="entry name" value="beta-Roll"/>
    <property type="match status" value="1"/>
</dbReference>
<keyword evidence="4" id="KW-1185">Reference proteome</keyword>
<dbReference type="PROSITE" id="PS00330">
    <property type="entry name" value="HEMOLYSIN_CALCIUM"/>
    <property type="match status" value="1"/>
</dbReference>
<reference evidence="3 4" key="1">
    <citation type="submission" date="2021-03" db="EMBL/GenBank/DDBJ databases">
        <title>Sneathiella sp. CAU 1612 isolated from Kang Won-do.</title>
        <authorList>
            <person name="Kim W."/>
        </authorList>
    </citation>
    <scope>NUCLEOTIDE SEQUENCE [LARGE SCALE GENOMIC DNA]</scope>
    <source>
        <strain evidence="3 4">CAU 1612</strain>
    </source>
</reference>
<name>A0ABS3F6H7_9PROT</name>
<dbReference type="CDD" id="cd00198">
    <property type="entry name" value="vWFA"/>
    <property type="match status" value="1"/>
</dbReference>
<dbReference type="PROSITE" id="PS50234">
    <property type="entry name" value="VWFA"/>
    <property type="match status" value="1"/>
</dbReference>
<dbReference type="InterPro" id="IPR011049">
    <property type="entry name" value="Serralysin-like_metalloprot_C"/>
</dbReference>
<dbReference type="EMBL" id="JAFLNC010000003">
    <property type="protein sequence ID" value="MBO0334128.1"/>
    <property type="molecule type" value="Genomic_DNA"/>
</dbReference>
<feature type="compositionally biased region" description="Acidic residues" evidence="1">
    <location>
        <begin position="146"/>
        <end position="157"/>
    </location>
</feature>
<feature type="region of interest" description="Disordered" evidence="1">
    <location>
        <begin position="145"/>
        <end position="169"/>
    </location>
</feature>
<dbReference type="Gene3D" id="2.150.10.10">
    <property type="entry name" value="Serralysin-like metalloprotease, C-terminal"/>
    <property type="match status" value="1"/>
</dbReference>
<feature type="region of interest" description="Disordered" evidence="1">
    <location>
        <begin position="101"/>
        <end position="124"/>
    </location>
</feature>